<dbReference type="InterPro" id="IPR003797">
    <property type="entry name" value="DegV"/>
</dbReference>
<dbReference type="Pfam" id="PF02645">
    <property type="entry name" value="DegV"/>
    <property type="match status" value="1"/>
</dbReference>
<dbReference type="PANTHER" id="PTHR33434:SF2">
    <property type="entry name" value="FATTY ACID-BINDING PROTEIN TM_1468"/>
    <property type="match status" value="1"/>
</dbReference>
<evidence type="ECO:0000313" key="3">
    <source>
        <dbReference type="Proteomes" id="UP000215413"/>
    </source>
</evidence>
<dbReference type="Gene3D" id="3.40.50.10170">
    <property type="match status" value="1"/>
</dbReference>
<dbReference type="GO" id="GO:0008289">
    <property type="term" value="F:lipid binding"/>
    <property type="evidence" value="ECO:0007669"/>
    <property type="project" value="UniProtKB-KW"/>
</dbReference>
<dbReference type="InterPro" id="IPR043168">
    <property type="entry name" value="DegV_C"/>
</dbReference>
<dbReference type="NCBIfam" id="TIGR00762">
    <property type="entry name" value="DegV"/>
    <property type="match status" value="1"/>
</dbReference>
<gene>
    <name evidence="2" type="ORF">B9N49_03395</name>
</gene>
<evidence type="ECO:0000256" key="1">
    <source>
        <dbReference type="ARBA" id="ARBA00023121"/>
    </source>
</evidence>
<name>A0A233V6H1_FINMA</name>
<dbReference type="SUPFAM" id="SSF82549">
    <property type="entry name" value="DAK1/DegV-like"/>
    <property type="match status" value="1"/>
</dbReference>
<reference evidence="3" key="1">
    <citation type="submission" date="2017-04" db="EMBL/GenBank/DDBJ databases">
        <title>Finegoldia magna isolated from orthopedic joint implant-associated infections.</title>
        <authorList>
            <person name="Bjorklund S."/>
            <person name="Bruggemann H."/>
            <person name="Jensen A."/>
            <person name="Hellmark B."/>
            <person name="Soderquist B."/>
        </authorList>
    </citation>
    <scope>NUCLEOTIDE SEQUENCE [LARGE SCALE GENOMIC DNA]</scope>
    <source>
        <strain evidence="3">CCUG 54800</strain>
    </source>
</reference>
<dbReference type="AlphaFoldDB" id="A0A233V6H1"/>
<dbReference type="RefSeq" id="WP_094205520.1">
    <property type="nucleotide sequence ID" value="NZ_NDYC01000018.1"/>
</dbReference>
<sequence>MQKIAILTDTTSDVNPSIIKEYNIVEVPLQIIYNSEVTYKDKYEKNIDDVINDINSNTISSSLPLASDLIDKIEQIISEGYTHIIATCMSCGISGTYNLFQQILSLYSDKITYHLIDCRSCSMGMGFLIEKAVKMKENGTSFEEIVKDLEKLKTKEDFFFTVDKLDYLYTSGRIKRSSKVVGNLLNIKPIITCIKRTGNLEVIDAVRGRKKVNQQILNYIIDFAANDQIDNIYIMHSNLQENADELEKVIQDYYPNVKIYKRPISSLFVIHTGPHIYGAVVTLK</sequence>
<comment type="caution">
    <text evidence="2">The sequence shown here is derived from an EMBL/GenBank/DDBJ whole genome shotgun (WGS) entry which is preliminary data.</text>
</comment>
<keyword evidence="1" id="KW-0446">Lipid-binding</keyword>
<dbReference type="InterPro" id="IPR050270">
    <property type="entry name" value="DegV_domain_contain"/>
</dbReference>
<dbReference type="EMBL" id="NDYC01000018">
    <property type="protein sequence ID" value="OXZ27992.1"/>
    <property type="molecule type" value="Genomic_DNA"/>
</dbReference>
<proteinExistence type="predicted"/>
<organism evidence="2 3">
    <name type="scientific">Finegoldia magna</name>
    <name type="common">Peptostreptococcus magnus</name>
    <dbReference type="NCBI Taxonomy" id="1260"/>
    <lineage>
        <taxon>Bacteria</taxon>
        <taxon>Bacillati</taxon>
        <taxon>Bacillota</taxon>
        <taxon>Tissierellia</taxon>
        <taxon>Tissierellales</taxon>
        <taxon>Peptoniphilaceae</taxon>
        <taxon>Finegoldia</taxon>
    </lineage>
</organism>
<dbReference type="Proteomes" id="UP000215413">
    <property type="component" value="Unassembled WGS sequence"/>
</dbReference>
<accession>A0A233V6H1</accession>
<evidence type="ECO:0000313" key="2">
    <source>
        <dbReference type="EMBL" id="OXZ27992.1"/>
    </source>
</evidence>
<dbReference type="Gene3D" id="3.30.1180.10">
    <property type="match status" value="1"/>
</dbReference>
<dbReference type="PANTHER" id="PTHR33434">
    <property type="entry name" value="DEGV DOMAIN-CONTAINING PROTEIN DR_1986-RELATED"/>
    <property type="match status" value="1"/>
</dbReference>
<protein>
    <submittedName>
        <fullName evidence="2">6-phosphogluconate dehydratase</fullName>
    </submittedName>
</protein>
<dbReference type="PROSITE" id="PS51482">
    <property type="entry name" value="DEGV"/>
    <property type="match status" value="1"/>
</dbReference>